<feature type="domain" description="SCP" evidence="3">
    <location>
        <begin position="124"/>
        <end position="239"/>
    </location>
</feature>
<dbReference type="InterPro" id="IPR035940">
    <property type="entry name" value="CAP_sf"/>
</dbReference>
<sequence length="241" mass="25975">MIRASKKFISVCIGLLLCAGIFLTMDVPAPAWAATKLTISVSGNVDQSTLDSYIGQIIKKYNINPDVIYIRYSNGTTTKYTPGRLPTPSTPVNPSPAPQPVPPKPEPAPNPAPASMTADEQKMLNLVNQERARAGLPALKADEKLIKLARLKAQDMIKRGYFSHTSPTYGSPFDMMKAAGVSYRYAGENLAGAYSVNTAHTNLMNSPGHRANILNNNFKSVGIGIVNGGPYGKMFVQMFIG</sequence>
<protein>
    <submittedName>
        <fullName evidence="4">Putative YkwD family protein</fullName>
    </submittedName>
</protein>
<dbReference type="Gene3D" id="3.40.33.10">
    <property type="entry name" value="CAP"/>
    <property type="match status" value="1"/>
</dbReference>
<evidence type="ECO:0000259" key="3">
    <source>
        <dbReference type="Pfam" id="PF00188"/>
    </source>
</evidence>
<dbReference type="CDD" id="cd05379">
    <property type="entry name" value="CAP_bacterial"/>
    <property type="match status" value="1"/>
</dbReference>
<dbReference type="NCBIfam" id="TIGR02909">
    <property type="entry name" value="spore_YkwD"/>
    <property type="match status" value="1"/>
</dbReference>
<accession>A0A5S4ZQA0</accession>
<organism evidence="4 5">
    <name type="scientific">Desulfallas thermosapovorans DSM 6562</name>
    <dbReference type="NCBI Taxonomy" id="1121431"/>
    <lineage>
        <taxon>Bacteria</taxon>
        <taxon>Bacillati</taxon>
        <taxon>Bacillota</taxon>
        <taxon>Clostridia</taxon>
        <taxon>Eubacteriales</taxon>
        <taxon>Desulfallaceae</taxon>
        <taxon>Desulfallas</taxon>
    </lineage>
</organism>
<keyword evidence="2" id="KW-0732">Signal</keyword>
<feature type="chain" id="PRO_5024438254" evidence="2">
    <location>
        <begin position="34"/>
        <end position="241"/>
    </location>
</feature>
<dbReference type="InterPro" id="IPR014044">
    <property type="entry name" value="CAP_dom"/>
</dbReference>
<evidence type="ECO:0000256" key="2">
    <source>
        <dbReference type="SAM" id="SignalP"/>
    </source>
</evidence>
<feature type="compositionally biased region" description="Pro residues" evidence="1">
    <location>
        <begin position="88"/>
        <end position="112"/>
    </location>
</feature>
<dbReference type="PANTHER" id="PTHR31157">
    <property type="entry name" value="SCP DOMAIN-CONTAINING PROTEIN"/>
    <property type="match status" value="1"/>
</dbReference>
<dbReference type="Pfam" id="PF00188">
    <property type="entry name" value="CAP"/>
    <property type="match status" value="1"/>
</dbReference>
<feature type="region of interest" description="Disordered" evidence="1">
    <location>
        <begin position="80"/>
        <end position="116"/>
    </location>
</feature>
<feature type="signal peptide" evidence="2">
    <location>
        <begin position="1"/>
        <end position="33"/>
    </location>
</feature>
<dbReference type="PANTHER" id="PTHR31157:SF1">
    <property type="entry name" value="SCP DOMAIN-CONTAINING PROTEIN"/>
    <property type="match status" value="1"/>
</dbReference>
<dbReference type="InterPro" id="IPR014258">
    <property type="entry name" value="CAP_domain_YkwD-like"/>
</dbReference>
<name>A0A5S4ZQA0_9FIRM</name>
<dbReference type="SUPFAM" id="SSF55797">
    <property type="entry name" value="PR-1-like"/>
    <property type="match status" value="1"/>
</dbReference>
<keyword evidence="5" id="KW-1185">Reference proteome</keyword>
<evidence type="ECO:0000313" key="5">
    <source>
        <dbReference type="Proteomes" id="UP000323166"/>
    </source>
</evidence>
<dbReference type="EMBL" id="VNHM01000020">
    <property type="protein sequence ID" value="TYO93302.1"/>
    <property type="molecule type" value="Genomic_DNA"/>
</dbReference>
<comment type="caution">
    <text evidence="4">The sequence shown here is derived from an EMBL/GenBank/DDBJ whole genome shotgun (WGS) entry which is preliminary data.</text>
</comment>
<dbReference type="AlphaFoldDB" id="A0A5S4ZQA0"/>
<proteinExistence type="predicted"/>
<reference evidence="4 5" key="1">
    <citation type="submission" date="2019-07" db="EMBL/GenBank/DDBJ databases">
        <title>Genomic Encyclopedia of Type Strains, Phase I: the one thousand microbial genomes (KMG-I) project.</title>
        <authorList>
            <person name="Kyrpides N."/>
        </authorList>
    </citation>
    <scope>NUCLEOTIDE SEQUENCE [LARGE SCALE GENOMIC DNA]</scope>
    <source>
        <strain evidence="4 5">DSM 6562</strain>
    </source>
</reference>
<dbReference type="RefSeq" id="WP_166512675.1">
    <property type="nucleotide sequence ID" value="NZ_VNHM01000020.1"/>
</dbReference>
<dbReference type="Proteomes" id="UP000323166">
    <property type="component" value="Unassembled WGS sequence"/>
</dbReference>
<evidence type="ECO:0000256" key="1">
    <source>
        <dbReference type="SAM" id="MobiDB-lite"/>
    </source>
</evidence>
<evidence type="ECO:0000313" key="4">
    <source>
        <dbReference type="EMBL" id="TYO93302.1"/>
    </source>
</evidence>
<gene>
    <name evidence="4" type="ORF">LX24_02742</name>
</gene>